<feature type="compositionally biased region" description="Acidic residues" evidence="2">
    <location>
        <begin position="254"/>
        <end position="268"/>
    </location>
</feature>
<feature type="compositionally biased region" description="Basic residues" evidence="2">
    <location>
        <begin position="378"/>
        <end position="390"/>
    </location>
</feature>
<dbReference type="SUPFAM" id="SSF50729">
    <property type="entry name" value="PH domain-like"/>
    <property type="match status" value="1"/>
</dbReference>
<evidence type="ECO:0000256" key="1">
    <source>
        <dbReference type="SAM" id="Coils"/>
    </source>
</evidence>
<dbReference type="InterPro" id="IPR011993">
    <property type="entry name" value="PH-like_dom_sf"/>
</dbReference>
<evidence type="ECO:0000256" key="2">
    <source>
        <dbReference type="SAM" id="MobiDB-lite"/>
    </source>
</evidence>
<accession>A0A6P6YC88</accession>
<dbReference type="PROSITE" id="PS01179">
    <property type="entry name" value="PID"/>
    <property type="match status" value="1"/>
</dbReference>
<feature type="compositionally biased region" description="Low complexity" evidence="2">
    <location>
        <begin position="452"/>
        <end position="470"/>
    </location>
</feature>
<evidence type="ECO:0000313" key="5">
    <source>
        <dbReference type="RefSeq" id="XP_027202900.1"/>
    </source>
</evidence>
<gene>
    <name evidence="5" type="primary">LOC113796813</name>
</gene>
<sequence>MRLRRRKNYRTLEDALFDQRQPPRTVDEFRMGITFVVKLVGCGTVPRPNSRMEIVSAMRRIRSDCRLRKDKKRKTILTVSDEGVRIALSSNGKNFLQQQQKRQSTIMMLTNNNNRRNSTITTNNALPSTTNNNLIITHHPIHRIFYVSHDSSDLHIFSYIAREGSIFRCFVFKAAKQSLAINIVRTIGQAFELCHKIPSPSYDNNQSMNGQIIMDTNTINDDNRSLNHHHHQNHHHHRPNRINYEDINGNIDNDNNDDNGNELNDDGDIDQSSIIRMKRMARSKSPPPSNLRKNSKDLTFNMEQMIKDVDSKLDNLSNKIELMEKQISTLLSSMTINNNGGGLSSTITTHPNSSTASSSSINPRSMIINDRNNDDHNHHHHHHNHHRSYYRRSPTVRFSESAERMFIHNNPRASSIISTDTASDTNTIIASVDDYNDDDDKNLTNKKRPKSKTLYSPDSSSLSNQQQQKQQLNGHYNYYQPNIPGSCLLFKDLY</sequence>
<dbReference type="InterPro" id="IPR051133">
    <property type="entry name" value="Adapter_Engulfment-Domain"/>
</dbReference>
<feature type="region of interest" description="Disordered" evidence="2">
    <location>
        <begin position="436"/>
        <end position="470"/>
    </location>
</feature>
<dbReference type="PANTHER" id="PTHR11232">
    <property type="entry name" value="PHOSPHOTYROSINE INTERACTION DOMAIN-CONTAINING FAMILY MEMBER"/>
    <property type="match status" value="1"/>
</dbReference>
<evidence type="ECO:0000259" key="3">
    <source>
        <dbReference type="PROSITE" id="PS01179"/>
    </source>
</evidence>
<keyword evidence="1" id="KW-0175">Coiled coil</keyword>
<proteinExistence type="predicted"/>
<dbReference type="RefSeq" id="XP_027202900.1">
    <property type="nucleotide sequence ID" value="XM_027347099.1"/>
</dbReference>
<dbReference type="Gene3D" id="2.30.29.30">
    <property type="entry name" value="Pleckstrin-homology domain (PH domain)/Phosphotyrosine-binding domain (PTB)"/>
    <property type="match status" value="1"/>
</dbReference>
<dbReference type="Pfam" id="PF00640">
    <property type="entry name" value="PID"/>
    <property type="match status" value="1"/>
</dbReference>
<dbReference type="SMART" id="SM00462">
    <property type="entry name" value="PTB"/>
    <property type="match status" value="1"/>
</dbReference>
<evidence type="ECO:0000313" key="4">
    <source>
        <dbReference type="Proteomes" id="UP000515146"/>
    </source>
</evidence>
<feature type="region of interest" description="Disordered" evidence="2">
    <location>
        <begin position="221"/>
        <end position="268"/>
    </location>
</feature>
<dbReference type="Proteomes" id="UP000515146">
    <property type="component" value="Unplaced"/>
</dbReference>
<dbReference type="InterPro" id="IPR006020">
    <property type="entry name" value="PTB/PI_dom"/>
</dbReference>
<dbReference type="OrthoDB" id="10030336at2759"/>
<feature type="domain" description="PID" evidence="3">
    <location>
        <begin position="32"/>
        <end position="196"/>
    </location>
</feature>
<dbReference type="AlphaFoldDB" id="A0A6P6YC88"/>
<keyword evidence="4" id="KW-1185">Reference proteome</keyword>
<organism evidence="4 5">
    <name type="scientific">Dermatophagoides pteronyssinus</name>
    <name type="common">European house dust mite</name>
    <dbReference type="NCBI Taxonomy" id="6956"/>
    <lineage>
        <taxon>Eukaryota</taxon>
        <taxon>Metazoa</taxon>
        <taxon>Ecdysozoa</taxon>
        <taxon>Arthropoda</taxon>
        <taxon>Chelicerata</taxon>
        <taxon>Arachnida</taxon>
        <taxon>Acari</taxon>
        <taxon>Acariformes</taxon>
        <taxon>Sarcoptiformes</taxon>
        <taxon>Astigmata</taxon>
        <taxon>Psoroptidia</taxon>
        <taxon>Analgoidea</taxon>
        <taxon>Pyroglyphidae</taxon>
        <taxon>Dermatophagoidinae</taxon>
        <taxon>Dermatophagoides</taxon>
    </lineage>
</organism>
<feature type="region of interest" description="Disordered" evidence="2">
    <location>
        <begin position="371"/>
        <end position="392"/>
    </location>
</feature>
<reference evidence="5" key="1">
    <citation type="submission" date="2025-08" db="UniProtKB">
        <authorList>
            <consortium name="RefSeq"/>
        </authorList>
    </citation>
    <scope>IDENTIFICATION</scope>
    <source>
        <strain evidence="5">Airmid</strain>
    </source>
</reference>
<protein>
    <submittedName>
        <fullName evidence="5">Capon-like protein</fullName>
    </submittedName>
</protein>
<feature type="compositionally biased region" description="Basic residues" evidence="2">
    <location>
        <begin position="226"/>
        <end position="240"/>
    </location>
</feature>
<dbReference type="KEGG" id="dpte:113796813"/>
<dbReference type="InParanoid" id="A0A6P6YC88"/>
<name>A0A6P6YC88_DERPT</name>
<feature type="coiled-coil region" evidence="1">
    <location>
        <begin position="306"/>
        <end position="333"/>
    </location>
</feature>
<dbReference type="GO" id="GO:0050998">
    <property type="term" value="F:nitric-oxide synthase binding"/>
    <property type="evidence" value="ECO:0007669"/>
    <property type="project" value="TreeGrafter"/>
</dbReference>
<dbReference type="PANTHER" id="PTHR11232:SF17">
    <property type="entry name" value="CAPON-LIKE PROTEIN"/>
    <property type="match status" value="1"/>
</dbReference>